<comment type="caution">
    <text evidence="2">The sequence shown here is derived from an EMBL/GenBank/DDBJ whole genome shotgun (WGS) entry which is preliminary data.</text>
</comment>
<keyword evidence="1" id="KW-0472">Membrane</keyword>
<keyword evidence="3" id="KW-1185">Reference proteome</keyword>
<dbReference type="PANTHER" id="PTHR33306:SF40">
    <property type="entry name" value="EXPRESSED PROTEIN"/>
    <property type="match status" value="1"/>
</dbReference>
<dbReference type="EMBL" id="JAAARO010000011">
    <property type="protein sequence ID" value="KAF5740863.1"/>
    <property type="molecule type" value="Genomic_DNA"/>
</dbReference>
<dbReference type="InParanoid" id="A0A7J7D3G6"/>
<proteinExistence type="predicted"/>
<keyword evidence="1" id="KW-0812">Transmembrane</keyword>
<keyword evidence="1" id="KW-1133">Transmembrane helix</keyword>
<feature type="transmembrane region" description="Helical" evidence="1">
    <location>
        <begin position="116"/>
        <end position="137"/>
    </location>
</feature>
<accession>A0A7J7D3G6</accession>
<dbReference type="AlphaFoldDB" id="A0A7J7D3G6"/>
<evidence type="ECO:0000256" key="1">
    <source>
        <dbReference type="SAM" id="Phobius"/>
    </source>
</evidence>
<sequence>MERESETQNLYPSKHKKLLSLLCIYIYRGSIWEKDPKEHSGNWKGVIAERVSLDMGWLFSERRGPAWKHGWTEQTLASISAPPLPLLAIFSIIVLLLLLSSFVSFSSVIQHTKLNFSFFLLLLPLLLILIAPLVSKFERFEFLRPRTKYVLAHQARDLPWGVVLLVVVLLVMVSYQSSLRSMWSPLIWRPN</sequence>
<organism evidence="2 3">
    <name type="scientific">Tripterygium wilfordii</name>
    <name type="common">Thunder God vine</name>
    <dbReference type="NCBI Taxonomy" id="458696"/>
    <lineage>
        <taxon>Eukaryota</taxon>
        <taxon>Viridiplantae</taxon>
        <taxon>Streptophyta</taxon>
        <taxon>Embryophyta</taxon>
        <taxon>Tracheophyta</taxon>
        <taxon>Spermatophyta</taxon>
        <taxon>Magnoliopsida</taxon>
        <taxon>eudicotyledons</taxon>
        <taxon>Gunneridae</taxon>
        <taxon>Pentapetalae</taxon>
        <taxon>rosids</taxon>
        <taxon>fabids</taxon>
        <taxon>Celastrales</taxon>
        <taxon>Celastraceae</taxon>
        <taxon>Tripterygium</taxon>
    </lineage>
</organism>
<dbReference type="FunCoup" id="A0A7J7D3G6">
    <property type="interactions" value="9"/>
</dbReference>
<reference evidence="2 3" key="1">
    <citation type="journal article" date="2020" name="Nat. Commun.">
        <title>Genome of Tripterygium wilfordii and identification of cytochrome P450 involved in triptolide biosynthesis.</title>
        <authorList>
            <person name="Tu L."/>
            <person name="Su P."/>
            <person name="Zhang Z."/>
            <person name="Gao L."/>
            <person name="Wang J."/>
            <person name="Hu T."/>
            <person name="Zhou J."/>
            <person name="Zhang Y."/>
            <person name="Zhao Y."/>
            <person name="Liu Y."/>
            <person name="Song Y."/>
            <person name="Tong Y."/>
            <person name="Lu Y."/>
            <person name="Yang J."/>
            <person name="Xu C."/>
            <person name="Jia M."/>
            <person name="Peters R.J."/>
            <person name="Huang L."/>
            <person name="Gao W."/>
        </authorList>
    </citation>
    <scope>NUCLEOTIDE SEQUENCE [LARGE SCALE GENOMIC DNA]</scope>
    <source>
        <strain evidence="3">cv. XIE 37</strain>
        <tissue evidence="2">Leaf</tissue>
    </source>
</reference>
<gene>
    <name evidence="2" type="ORF">HS088_TW11G00943</name>
</gene>
<evidence type="ECO:0000313" key="2">
    <source>
        <dbReference type="EMBL" id="KAF5740863.1"/>
    </source>
</evidence>
<dbReference type="Proteomes" id="UP000593562">
    <property type="component" value="Unassembled WGS sequence"/>
</dbReference>
<evidence type="ECO:0000313" key="3">
    <source>
        <dbReference type="Proteomes" id="UP000593562"/>
    </source>
</evidence>
<name>A0A7J7D3G6_TRIWF</name>
<feature type="transmembrane region" description="Helical" evidence="1">
    <location>
        <begin position="86"/>
        <end position="110"/>
    </location>
</feature>
<dbReference type="OrthoDB" id="1935034at2759"/>
<protein>
    <recommendedName>
        <fullName evidence="4">Transmembrane protein</fullName>
    </recommendedName>
</protein>
<dbReference type="PANTHER" id="PTHR33306">
    <property type="entry name" value="EXPRESSED PROTEIN-RELATED-RELATED"/>
    <property type="match status" value="1"/>
</dbReference>
<feature type="transmembrane region" description="Helical" evidence="1">
    <location>
        <begin position="158"/>
        <end position="175"/>
    </location>
</feature>
<evidence type="ECO:0008006" key="4">
    <source>
        <dbReference type="Google" id="ProtNLM"/>
    </source>
</evidence>